<feature type="region of interest" description="Disordered" evidence="1">
    <location>
        <begin position="78"/>
        <end position="196"/>
    </location>
</feature>
<evidence type="ECO:0000313" key="3">
    <source>
        <dbReference type="Proteomes" id="UP000770661"/>
    </source>
</evidence>
<feature type="compositionally biased region" description="Low complexity" evidence="1">
    <location>
        <begin position="147"/>
        <end position="159"/>
    </location>
</feature>
<gene>
    <name evidence="2" type="ORF">GWK47_006504</name>
</gene>
<dbReference type="Proteomes" id="UP000770661">
    <property type="component" value="Unassembled WGS sequence"/>
</dbReference>
<accession>A0A8J4YE42</accession>
<keyword evidence="3" id="KW-1185">Reference proteome</keyword>
<reference evidence="2" key="1">
    <citation type="submission" date="2020-07" db="EMBL/GenBank/DDBJ databases">
        <title>The High-quality genome of the commercially important snow crab, Chionoecetes opilio.</title>
        <authorList>
            <person name="Jeong J.-H."/>
            <person name="Ryu S."/>
        </authorList>
    </citation>
    <scope>NUCLEOTIDE SEQUENCE</scope>
    <source>
        <strain evidence="2">MADBK_172401_WGS</strain>
        <tissue evidence="2">Digestive gland</tissue>
    </source>
</reference>
<evidence type="ECO:0000313" key="2">
    <source>
        <dbReference type="EMBL" id="KAG0721179.1"/>
    </source>
</evidence>
<comment type="caution">
    <text evidence="2">The sequence shown here is derived from an EMBL/GenBank/DDBJ whole genome shotgun (WGS) entry which is preliminary data.</text>
</comment>
<protein>
    <submittedName>
        <fullName evidence="2">Uncharacterized protein</fullName>
    </submittedName>
</protein>
<dbReference type="EMBL" id="JACEEZ010011615">
    <property type="protein sequence ID" value="KAG0721179.1"/>
    <property type="molecule type" value="Genomic_DNA"/>
</dbReference>
<evidence type="ECO:0000256" key="1">
    <source>
        <dbReference type="SAM" id="MobiDB-lite"/>
    </source>
</evidence>
<proteinExistence type="predicted"/>
<sequence>MTLRDVNAGRDPHGGSVWDMARIPMIRKDNIVTKFGEAPSGVRAPKERSLPGNRGLKSRKKRILRYFRQNLFEWHTECADHDDQPGGQRVPPRPTGARTSRKGMGGVDSVLAAQETRQSFRLKKRPLLSSARKQERLPLPHLGKLESSPSSSSNTSAVVSDEEYGAVGGASPAKRAKTGHEEHRLSALAATWIEPS</sequence>
<dbReference type="AlphaFoldDB" id="A0A8J4YE42"/>
<name>A0A8J4YE42_CHIOP</name>
<organism evidence="2 3">
    <name type="scientific">Chionoecetes opilio</name>
    <name type="common">Atlantic snow crab</name>
    <name type="synonym">Cancer opilio</name>
    <dbReference type="NCBI Taxonomy" id="41210"/>
    <lineage>
        <taxon>Eukaryota</taxon>
        <taxon>Metazoa</taxon>
        <taxon>Ecdysozoa</taxon>
        <taxon>Arthropoda</taxon>
        <taxon>Crustacea</taxon>
        <taxon>Multicrustacea</taxon>
        <taxon>Malacostraca</taxon>
        <taxon>Eumalacostraca</taxon>
        <taxon>Eucarida</taxon>
        <taxon>Decapoda</taxon>
        <taxon>Pleocyemata</taxon>
        <taxon>Brachyura</taxon>
        <taxon>Eubrachyura</taxon>
        <taxon>Majoidea</taxon>
        <taxon>Majidae</taxon>
        <taxon>Chionoecetes</taxon>
    </lineage>
</organism>